<comment type="similarity">
    <text evidence="2 8">Belongs to the major facilitator superfamily. Bcr/CmlA family.</text>
</comment>
<feature type="transmembrane region" description="Helical" evidence="8">
    <location>
        <begin position="318"/>
        <end position="339"/>
    </location>
</feature>
<dbReference type="Proteomes" id="UP000626026">
    <property type="component" value="Unassembled WGS sequence"/>
</dbReference>
<evidence type="ECO:0000313" key="10">
    <source>
        <dbReference type="EMBL" id="MBC9208004.1"/>
    </source>
</evidence>
<feature type="transmembrane region" description="Helical" evidence="8">
    <location>
        <begin position="148"/>
        <end position="166"/>
    </location>
</feature>
<gene>
    <name evidence="10" type="ORF">IBL26_14255</name>
</gene>
<keyword evidence="6 8" id="KW-1133">Transmembrane helix</keyword>
<feature type="transmembrane region" description="Helical" evidence="8">
    <location>
        <begin position="25"/>
        <end position="48"/>
    </location>
</feature>
<evidence type="ECO:0000256" key="7">
    <source>
        <dbReference type="ARBA" id="ARBA00023136"/>
    </source>
</evidence>
<dbReference type="CDD" id="cd17320">
    <property type="entry name" value="MFS_MdfA_MDR_like"/>
    <property type="match status" value="1"/>
</dbReference>
<feature type="transmembrane region" description="Helical" evidence="8">
    <location>
        <begin position="178"/>
        <end position="196"/>
    </location>
</feature>
<dbReference type="InterPro" id="IPR020846">
    <property type="entry name" value="MFS_dom"/>
</dbReference>
<keyword evidence="11" id="KW-1185">Reference proteome</keyword>
<evidence type="ECO:0000256" key="1">
    <source>
        <dbReference type="ARBA" id="ARBA00004651"/>
    </source>
</evidence>
<dbReference type="InterPro" id="IPR036259">
    <property type="entry name" value="MFS_trans_sf"/>
</dbReference>
<evidence type="ECO:0000259" key="9">
    <source>
        <dbReference type="PROSITE" id="PS50850"/>
    </source>
</evidence>
<feature type="transmembrane region" description="Helical" evidence="8">
    <location>
        <begin position="294"/>
        <end position="312"/>
    </location>
</feature>
<protein>
    <recommendedName>
        <fullName evidence="8">Bcr/CflA family efflux transporter</fullName>
    </recommendedName>
</protein>
<keyword evidence="3 8" id="KW-0813">Transport</keyword>
<dbReference type="EMBL" id="JACTVA010000025">
    <property type="protein sequence ID" value="MBC9208004.1"/>
    <property type="molecule type" value="Genomic_DNA"/>
</dbReference>
<evidence type="ECO:0000256" key="8">
    <source>
        <dbReference type="RuleBase" id="RU365088"/>
    </source>
</evidence>
<evidence type="ECO:0000256" key="3">
    <source>
        <dbReference type="ARBA" id="ARBA00022448"/>
    </source>
</evidence>
<feature type="transmembrane region" description="Helical" evidence="8">
    <location>
        <begin position="252"/>
        <end position="282"/>
    </location>
</feature>
<dbReference type="PANTHER" id="PTHR43124">
    <property type="entry name" value="PURINE EFFLUX PUMP PBUE"/>
    <property type="match status" value="1"/>
</dbReference>
<dbReference type="SUPFAM" id="SSF103473">
    <property type="entry name" value="MFS general substrate transporter"/>
    <property type="match status" value="1"/>
</dbReference>
<feature type="transmembrane region" description="Helical" evidence="8">
    <location>
        <begin position="378"/>
        <end position="402"/>
    </location>
</feature>
<organism evidence="10 11">
    <name type="scientific">Teichococcus aerophilus</name>
    <dbReference type="NCBI Taxonomy" id="1224513"/>
    <lineage>
        <taxon>Bacteria</taxon>
        <taxon>Pseudomonadati</taxon>
        <taxon>Pseudomonadota</taxon>
        <taxon>Alphaproteobacteria</taxon>
        <taxon>Acetobacterales</taxon>
        <taxon>Roseomonadaceae</taxon>
        <taxon>Roseomonas</taxon>
    </lineage>
</organism>
<dbReference type="RefSeq" id="WP_187785171.1">
    <property type="nucleotide sequence ID" value="NZ_JACTVA010000025.1"/>
</dbReference>
<dbReference type="PROSITE" id="PS00216">
    <property type="entry name" value="SUGAR_TRANSPORT_1"/>
    <property type="match status" value="1"/>
</dbReference>
<feature type="transmembrane region" description="Helical" evidence="8">
    <location>
        <begin position="227"/>
        <end position="246"/>
    </location>
</feature>
<evidence type="ECO:0000256" key="6">
    <source>
        <dbReference type="ARBA" id="ARBA00022989"/>
    </source>
</evidence>
<dbReference type="Gene3D" id="1.20.1720.10">
    <property type="entry name" value="Multidrug resistance protein D"/>
    <property type="match status" value="1"/>
</dbReference>
<feature type="transmembrane region" description="Helical" evidence="8">
    <location>
        <begin position="351"/>
        <end position="372"/>
    </location>
</feature>
<dbReference type="InterPro" id="IPR050189">
    <property type="entry name" value="MFS_Efflux_Transporters"/>
</dbReference>
<feature type="transmembrane region" description="Helical" evidence="8">
    <location>
        <begin position="115"/>
        <end position="136"/>
    </location>
</feature>
<accession>A0ABR7RN65</accession>
<keyword evidence="5 8" id="KW-0812">Transmembrane</keyword>
<dbReference type="InterPro" id="IPR011701">
    <property type="entry name" value="MFS"/>
</dbReference>
<dbReference type="NCBIfam" id="TIGR00710">
    <property type="entry name" value="efflux_Bcr_CflA"/>
    <property type="match status" value="1"/>
</dbReference>
<dbReference type="PANTHER" id="PTHR43124:SF3">
    <property type="entry name" value="CHLORAMPHENICOL EFFLUX PUMP RV0191"/>
    <property type="match status" value="1"/>
</dbReference>
<dbReference type="PROSITE" id="PS50850">
    <property type="entry name" value="MFS"/>
    <property type="match status" value="1"/>
</dbReference>
<feature type="transmembrane region" description="Helical" evidence="8">
    <location>
        <begin position="90"/>
        <end position="109"/>
    </location>
</feature>
<evidence type="ECO:0000313" key="11">
    <source>
        <dbReference type="Proteomes" id="UP000626026"/>
    </source>
</evidence>
<keyword evidence="7 8" id="KW-0472">Membrane</keyword>
<name>A0ABR7RN65_9PROT</name>
<sequence length="416" mass="42148">MPATHETASAQDGTAPARRLTGGTLALLAGLSAIGTLSTTIILPSFPAMARDFDVTTRQLGLALSSFFVAFAIGQLLIGPLSDRFGRRWLVLGGLMVFAAGCVVCALAPSFAVLILGRVVQALGVCAASVLSRAIARDLFEGEALARALSLTMIAMAAAPGFSPLLGSGLDVAFGWRWTFLLVGAAGLLLGLRYLAALGETHPPDRRSAHAPRSIAAAYGQLATNRIFLMPALAVSCIIGGLYAFFGASPAVLLGVFGLTPLHLGLLFAATVVVVFAAGLLAPRLARRFGARRVALAGIVIALGGGSILLASSGTPNLPLFTTGVTVFLFGMGLVNPIGTAMALQPFGQQAGLASALLGFFQMGCAALGTWLSTSLPLPTMAALGVILVGGSLAALAAFAGYRVPAAIPGPAIGKA</sequence>
<evidence type="ECO:0000256" key="5">
    <source>
        <dbReference type="ARBA" id="ARBA00022692"/>
    </source>
</evidence>
<feature type="transmembrane region" description="Helical" evidence="8">
    <location>
        <begin position="60"/>
        <end position="78"/>
    </location>
</feature>
<proteinExistence type="inferred from homology"/>
<reference evidence="10 11" key="1">
    <citation type="journal article" date="2013" name="Int. J. Syst. Evol. Microbiol.">
        <title>Roseomonas aerophila sp. nov., isolated from air.</title>
        <authorList>
            <person name="Kim S.J."/>
            <person name="Weon H.Y."/>
            <person name="Ahn J.H."/>
            <person name="Hong S.B."/>
            <person name="Seok S.J."/>
            <person name="Whang K.S."/>
            <person name="Kwon S.W."/>
        </authorList>
    </citation>
    <scope>NUCLEOTIDE SEQUENCE [LARGE SCALE GENOMIC DNA]</scope>
    <source>
        <strain evidence="10 11">NBRC 108923</strain>
    </source>
</reference>
<dbReference type="InterPro" id="IPR005829">
    <property type="entry name" value="Sugar_transporter_CS"/>
</dbReference>
<comment type="caution">
    <text evidence="10">The sequence shown here is derived from an EMBL/GenBank/DDBJ whole genome shotgun (WGS) entry which is preliminary data.</text>
</comment>
<feature type="domain" description="Major facilitator superfamily (MFS) profile" evidence="9">
    <location>
        <begin position="24"/>
        <end position="409"/>
    </location>
</feature>
<dbReference type="Pfam" id="PF07690">
    <property type="entry name" value="MFS_1"/>
    <property type="match status" value="1"/>
</dbReference>
<evidence type="ECO:0000256" key="2">
    <source>
        <dbReference type="ARBA" id="ARBA00006236"/>
    </source>
</evidence>
<keyword evidence="8" id="KW-0997">Cell inner membrane</keyword>
<comment type="subcellular location">
    <subcellularLocation>
        <location evidence="8">Cell inner membrane</location>
        <topology evidence="8">Multi-pass membrane protein</topology>
    </subcellularLocation>
    <subcellularLocation>
        <location evidence="1">Cell membrane</location>
        <topology evidence="1">Multi-pass membrane protein</topology>
    </subcellularLocation>
</comment>
<dbReference type="InterPro" id="IPR004812">
    <property type="entry name" value="Efflux_drug-R_Bcr/CmlA"/>
</dbReference>
<evidence type="ECO:0000256" key="4">
    <source>
        <dbReference type="ARBA" id="ARBA00022475"/>
    </source>
</evidence>
<keyword evidence="4" id="KW-1003">Cell membrane</keyword>